<gene>
    <name evidence="1" type="ORF">NQ315_001645</name>
</gene>
<name>A0AAV8W940_9CUCU</name>
<comment type="caution">
    <text evidence="1">The sequence shown here is derived from an EMBL/GenBank/DDBJ whole genome shotgun (WGS) entry which is preliminary data.</text>
</comment>
<dbReference type="EMBL" id="JANEYG010000005">
    <property type="protein sequence ID" value="KAJ8923093.1"/>
    <property type="molecule type" value="Genomic_DNA"/>
</dbReference>
<keyword evidence="2" id="KW-1185">Reference proteome</keyword>
<dbReference type="AlphaFoldDB" id="A0AAV8W940"/>
<organism evidence="1 2">
    <name type="scientific">Exocentrus adspersus</name>
    <dbReference type="NCBI Taxonomy" id="1586481"/>
    <lineage>
        <taxon>Eukaryota</taxon>
        <taxon>Metazoa</taxon>
        <taxon>Ecdysozoa</taxon>
        <taxon>Arthropoda</taxon>
        <taxon>Hexapoda</taxon>
        <taxon>Insecta</taxon>
        <taxon>Pterygota</taxon>
        <taxon>Neoptera</taxon>
        <taxon>Endopterygota</taxon>
        <taxon>Coleoptera</taxon>
        <taxon>Polyphaga</taxon>
        <taxon>Cucujiformia</taxon>
        <taxon>Chrysomeloidea</taxon>
        <taxon>Cerambycidae</taxon>
        <taxon>Lamiinae</taxon>
        <taxon>Acanthocinini</taxon>
        <taxon>Exocentrus</taxon>
    </lineage>
</organism>
<proteinExistence type="predicted"/>
<sequence length="71" mass="8522">MVQDTFAVYWLCYAEARSSEAEYPWKLEDHAVWRSKKKTRVNWGAFIKRWRSSLGPEHLGHVLKELVRFIL</sequence>
<protein>
    <submittedName>
        <fullName evidence="1">Uncharacterized protein</fullName>
    </submittedName>
</protein>
<reference evidence="1 2" key="1">
    <citation type="journal article" date="2023" name="Insect Mol. Biol.">
        <title>Genome sequencing provides insights into the evolution of gene families encoding plant cell wall-degrading enzymes in longhorned beetles.</title>
        <authorList>
            <person name="Shin N.R."/>
            <person name="Okamura Y."/>
            <person name="Kirsch R."/>
            <person name="Pauchet Y."/>
        </authorList>
    </citation>
    <scope>NUCLEOTIDE SEQUENCE [LARGE SCALE GENOMIC DNA]</scope>
    <source>
        <strain evidence="1">EAD_L_NR</strain>
    </source>
</reference>
<accession>A0AAV8W940</accession>
<evidence type="ECO:0000313" key="1">
    <source>
        <dbReference type="EMBL" id="KAJ8923093.1"/>
    </source>
</evidence>
<evidence type="ECO:0000313" key="2">
    <source>
        <dbReference type="Proteomes" id="UP001159042"/>
    </source>
</evidence>
<dbReference type="Proteomes" id="UP001159042">
    <property type="component" value="Unassembled WGS sequence"/>
</dbReference>